<dbReference type="Pfam" id="PF17800">
    <property type="entry name" value="NPL"/>
    <property type="match status" value="1"/>
</dbReference>
<dbReference type="EMBL" id="HBEC01010702">
    <property type="protein sequence ID" value="CAD8284862.1"/>
    <property type="molecule type" value="Transcribed_RNA"/>
</dbReference>
<proteinExistence type="predicted"/>
<organism evidence="3">
    <name type="scientific">Chlamydomonas euryale</name>
    <dbReference type="NCBI Taxonomy" id="1486919"/>
    <lineage>
        <taxon>Eukaryota</taxon>
        <taxon>Viridiplantae</taxon>
        <taxon>Chlorophyta</taxon>
        <taxon>core chlorophytes</taxon>
        <taxon>Chlorophyceae</taxon>
        <taxon>CS clade</taxon>
        <taxon>Chlamydomonadales</taxon>
        <taxon>Chlamydomonadaceae</taxon>
        <taxon>Chlamydomonas</taxon>
    </lineage>
</organism>
<name>A0A7R9YT90_9CHLO</name>
<evidence type="ECO:0000313" key="3">
    <source>
        <dbReference type="EMBL" id="CAD8284862.1"/>
    </source>
</evidence>
<feature type="compositionally biased region" description="Acidic residues" evidence="1">
    <location>
        <begin position="101"/>
        <end position="123"/>
    </location>
</feature>
<gene>
    <name evidence="3" type="ORF">CEUR00632_LOCUS4900</name>
</gene>
<evidence type="ECO:0000256" key="1">
    <source>
        <dbReference type="SAM" id="MobiDB-lite"/>
    </source>
</evidence>
<dbReference type="InterPro" id="IPR041232">
    <property type="entry name" value="NPL"/>
</dbReference>
<sequence>MSLWSLFLPGGGEATVEIEQSIDTLKYLYVNNVALAAKPADGLNTISVVVNGEECVLCTLHKGGARSYDVEALLDCTCVFRNSGRTSVALLGKFTSCSHDDESEDMSEISLEDDDSESGDEEAPMAVPLSDVPPMSPELLRLNRKQDSFNRVAQAAMRDAPSQVRRQEQISKHPPKKKSKK</sequence>
<evidence type="ECO:0000259" key="2">
    <source>
        <dbReference type="Pfam" id="PF17800"/>
    </source>
</evidence>
<feature type="domain" description="Nucleoplasmin-like" evidence="2">
    <location>
        <begin position="3"/>
        <end position="94"/>
    </location>
</feature>
<accession>A0A7R9YT90</accession>
<protein>
    <recommendedName>
        <fullName evidence="2">Nucleoplasmin-like domain-containing protein</fullName>
    </recommendedName>
</protein>
<dbReference type="AlphaFoldDB" id="A0A7R9YT90"/>
<reference evidence="3" key="1">
    <citation type="submission" date="2021-01" db="EMBL/GenBank/DDBJ databases">
        <authorList>
            <person name="Corre E."/>
            <person name="Pelletier E."/>
            <person name="Niang G."/>
            <person name="Scheremetjew M."/>
            <person name="Finn R."/>
            <person name="Kale V."/>
            <person name="Holt S."/>
            <person name="Cochrane G."/>
            <person name="Meng A."/>
            <person name="Brown T."/>
            <person name="Cohen L."/>
        </authorList>
    </citation>
    <scope>NUCLEOTIDE SEQUENCE</scope>
    <source>
        <strain evidence="3">CCMP219</strain>
    </source>
</reference>
<feature type="region of interest" description="Disordered" evidence="1">
    <location>
        <begin position="99"/>
        <end position="181"/>
    </location>
</feature>